<gene>
    <name evidence="1" type="ORF">SAMN06265218_11152</name>
</gene>
<dbReference type="OrthoDB" id="9785907at2"/>
<reference evidence="1 2" key="1">
    <citation type="submission" date="2017-05" db="EMBL/GenBank/DDBJ databases">
        <authorList>
            <person name="Varghese N."/>
            <person name="Submissions S."/>
        </authorList>
    </citation>
    <scope>NUCLEOTIDE SEQUENCE [LARGE SCALE GENOMIC DNA]</scope>
    <source>
        <strain evidence="1 2">DSM 21194</strain>
    </source>
</reference>
<accession>A0A521DPM0</accession>
<name>A0A521DPM0_9BACT</name>
<sequence length="406" mass="47651">MQLKNYPSYHITYCTNIHPGEQWNDVFEQLKTHVPELKRRLSPDRDFGIGLRLSARAARQLQDAHLEEFKQWLNQRQCYVFTMNGFPYGDFHHQRVKDLVYAPDWRTEERLNYTINLAHILAELLPEGMDGGISTSPVSYKYWLQQPSLKEQACRKGSKNLARVAWALAKIREESGKILHVDIEPEPDCLIENTPETIDFFNRWLLPIGSTFLENSCGISLEEAETILRDHVRLCYDTCHFALEYENPRQALRQFEEAGIKIGKTQVSAALKAVLPETTVGRRQIRDELRKFVESTYLHQVIERREDGSFRQYRDLDQALPHIFDEQAREWRIHYHVPIFVDSFEQLNATQRDITQSLEVLKATGQCRHFEIETYTWEILPEELKKDSLESIAREFEWVIAAFGDH</sequence>
<evidence type="ECO:0000313" key="2">
    <source>
        <dbReference type="Proteomes" id="UP000317593"/>
    </source>
</evidence>
<keyword evidence="2" id="KW-1185">Reference proteome</keyword>
<dbReference type="SUPFAM" id="SSF51658">
    <property type="entry name" value="Xylose isomerase-like"/>
    <property type="match status" value="1"/>
</dbReference>
<dbReference type="AlphaFoldDB" id="A0A521DPM0"/>
<proteinExistence type="predicted"/>
<dbReference type="NCBIfam" id="NF035939">
    <property type="entry name" value="TIM_EboE"/>
    <property type="match status" value="1"/>
</dbReference>
<evidence type="ECO:0008006" key="3">
    <source>
        <dbReference type="Google" id="ProtNLM"/>
    </source>
</evidence>
<dbReference type="RefSeq" id="WP_142714966.1">
    <property type="nucleotide sequence ID" value="NZ_FXTH01000011.1"/>
</dbReference>
<dbReference type="Gene3D" id="3.20.20.150">
    <property type="entry name" value="Divalent-metal-dependent TIM barrel enzymes"/>
    <property type="match status" value="1"/>
</dbReference>
<dbReference type="EMBL" id="FXTH01000011">
    <property type="protein sequence ID" value="SMO72870.1"/>
    <property type="molecule type" value="Genomic_DNA"/>
</dbReference>
<evidence type="ECO:0000313" key="1">
    <source>
        <dbReference type="EMBL" id="SMO72870.1"/>
    </source>
</evidence>
<protein>
    <recommendedName>
        <fullName evidence="3">Xylose isomerase-like TIM barrel</fullName>
    </recommendedName>
</protein>
<dbReference type="InterPro" id="IPR036237">
    <property type="entry name" value="Xyl_isomerase-like_sf"/>
</dbReference>
<organism evidence="1 2">
    <name type="scientific">Fodinibius sediminis</name>
    <dbReference type="NCBI Taxonomy" id="1214077"/>
    <lineage>
        <taxon>Bacteria</taxon>
        <taxon>Pseudomonadati</taxon>
        <taxon>Balneolota</taxon>
        <taxon>Balneolia</taxon>
        <taxon>Balneolales</taxon>
        <taxon>Balneolaceae</taxon>
        <taxon>Fodinibius</taxon>
    </lineage>
</organism>
<dbReference type="Proteomes" id="UP000317593">
    <property type="component" value="Unassembled WGS sequence"/>
</dbReference>